<dbReference type="GO" id="GO:0042834">
    <property type="term" value="F:peptidoglycan binding"/>
    <property type="evidence" value="ECO:0007669"/>
    <property type="project" value="InterPro"/>
</dbReference>
<feature type="compositionally biased region" description="Low complexity" evidence="1">
    <location>
        <begin position="1051"/>
        <end position="1072"/>
    </location>
</feature>
<dbReference type="EMBL" id="FOSL01000005">
    <property type="protein sequence ID" value="SFK34646.1"/>
    <property type="molecule type" value="Genomic_DNA"/>
</dbReference>
<feature type="region of interest" description="Disordered" evidence="1">
    <location>
        <begin position="1009"/>
        <end position="1087"/>
    </location>
</feature>
<accession>A0A1I3YTU4</accession>
<feature type="compositionally biased region" description="Basic and acidic residues" evidence="1">
    <location>
        <begin position="1"/>
        <end position="16"/>
    </location>
</feature>
<feature type="compositionally biased region" description="Pro residues" evidence="1">
    <location>
        <begin position="576"/>
        <end position="585"/>
    </location>
</feature>
<dbReference type="Proteomes" id="UP000323300">
    <property type="component" value="Unassembled WGS sequence"/>
</dbReference>
<evidence type="ECO:0000256" key="1">
    <source>
        <dbReference type="SAM" id="MobiDB-lite"/>
    </source>
</evidence>
<feature type="compositionally biased region" description="Low complexity" evidence="1">
    <location>
        <begin position="1009"/>
        <end position="1023"/>
    </location>
</feature>
<protein>
    <submittedName>
        <fullName evidence="3">Sporulation related domain-containing protein</fullName>
    </submittedName>
</protein>
<dbReference type="Pfam" id="PF05036">
    <property type="entry name" value="SPOR"/>
    <property type="match status" value="1"/>
</dbReference>
<keyword evidence="4" id="KW-1185">Reference proteome</keyword>
<evidence type="ECO:0000313" key="3">
    <source>
        <dbReference type="EMBL" id="SFK34646.1"/>
    </source>
</evidence>
<evidence type="ECO:0000313" key="4">
    <source>
        <dbReference type="Proteomes" id="UP000323300"/>
    </source>
</evidence>
<name>A0A1I3YTU4_9HYPH</name>
<dbReference type="RefSeq" id="WP_149760164.1">
    <property type="nucleotide sequence ID" value="NZ_BSPE01000056.1"/>
</dbReference>
<feature type="region of interest" description="Disordered" evidence="1">
    <location>
        <begin position="564"/>
        <end position="585"/>
    </location>
</feature>
<evidence type="ECO:0000259" key="2">
    <source>
        <dbReference type="PROSITE" id="PS51724"/>
    </source>
</evidence>
<gene>
    <name evidence="3" type="ORF">SAMN04488498_105136</name>
</gene>
<feature type="region of interest" description="Disordered" evidence="1">
    <location>
        <begin position="774"/>
        <end position="802"/>
    </location>
</feature>
<feature type="region of interest" description="Disordered" evidence="1">
    <location>
        <begin position="609"/>
        <end position="652"/>
    </location>
</feature>
<feature type="region of interest" description="Disordered" evidence="1">
    <location>
        <begin position="1"/>
        <end position="20"/>
    </location>
</feature>
<dbReference type="PROSITE" id="PS51724">
    <property type="entry name" value="SPOR"/>
    <property type="match status" value="1"/>
</dbReference>
<feature type="compositionally biased region" description="Polar residues" evidence="1">
    <location>
        <begin position="609"/>
        <end position="623"/>
    </location>
</feature>
<dbReference type="AlphaFoldDB" id="A0A1I3YTU4"/>
<feature type="region of interest" description="Disordered" evidence="1">
    <location>
        <begin position="924"/>
        <end position="953"/>
    </location>
</feature>
<feature type="domain" description="SPOR" evidence="2">
    <location>
        <begin position="1104"/>
        <end position="1187"/>
    </location>
</feature>
<dbReference type="OrthoDB" id="7338235at2"/>
<proteinExistence type="predicted"/>
<dbReference type="Gene3D" id="3.30.70.1070">
    <property type="entry name" value="Sporulation related repeat"/>
    <property type="match status" value="1"/>
</dbReference>
<dbReference type="InterPro" id="IPR036680">
    <property type="entry name" value="SPOR-like_sf"/>
</dbReference>
<dbReference type="InterPro" id="IPR007730">
    <property type="entry name" value="SPOR-like_dom"/>
</dbReference>
<sequence length="1187" mass="123890">MADRNQLKKAPEKPIAEDDPFAELTRIMGFDPRVPVTPRQPPAMEKLAALAAQEDDFSIDLEKELMGEFDGLQEDAEVTSYAAAQVAHDQDNAPVDNAAVEDFDFVFDADVAAPEQDPAIAAAAHQALADELDAAFGAEPVRESGAAEMDAVAFADEIPVEQPVAAELVPVPLEDEALADEFETAFDGEAEEPAPLQAVEDDLAVGEIETVYADDTVAEEHGAALADGLAAEIGDTFAAHFDDHLSADMAEEPVAAEPELQEPAVEPEFLAEPHLVSESEFAAVAVEAPEPVAEEARACDEVEDAPLIPLGAARDLAHADEHFASIDSNFDAELNSERSQSFDAPATAGEAEADDYDLESELSALLGKGKSALTPVAAPAIAEAAEQDEPEYSADEPAVSMDDWSADHEDPQPMVAEAVAEEISPEPEYLAAAETAEADVEPYFDEPLMADERDEFAEDADYQPVETPAYAAEQPAYTSAPYAIVQPAAYAAPTEAPAEIVAETMSWEQSGQEEDDPLSEFVVEQELEAELAGLEDDIDLGLDDLVLDDEPVAAALAEQPIVSEQSQATKAAFAPPSAPRAPQPAPVEAEEEDPFAMLAAMVRDTPPVAQQTVRSPASASMSFQDLPRSEAPKVSESSVSTTEYQYQSRSHANRAPVNVPDIDTIDVPETAVALADDLDIPELTFEDDLPPATDFDDFEAELASAFNPQPVAHPAAEPVRDVPRQAYQHEYAQYQQQPTPAEQGYYGAAAIAAAAAASTAYAPAQPAQPAAYADDRYADPNGRTPAGGQAQGADRAMDDDDLAYDPELNEDMAIPAYHEAAERQSSGNRRGLMMAAIVGGVVLIGGVGAYVLFGGGSGSDAPAVVLADTDPVKVRPENPGGTSVPNQDNKVFQTMNGTDKATGPTQEKLISGTEEPVDVAARAAPRDVTPQTAEDGEAAIEDAPLTGDDEMAADGEDPVAAEIAAAPKGEDRLAPDATTTTANNEVAAVAPRRVRTMVVRADGTLVPSEAPAPVAAEPQADQATASALEPADPSKSLADPIATDATGSLTPAAPAETAAAAPAAPAAQAAMPDSGPVAPSRPADQPVDVVGEVKPQQVAAASGAAAAGSWSMQIASQPSEAAAQSSYQDLARRYGSVIGDKGVNIVKAEIAGKGTFWRVRVPAGSRNDAISLCESYKAAGGNCFVSK</sequence>
<reference evidence="3 4" key="1">
    <citation type="submission" date="2016-10" db="EMBL/GenBank/DDBJ databases">
        <authorList>
            <person name="Varghese N."/>
            <person name="Submissions S."/>
        </authorList>
    </citation>
    <scope>NUCLEOTIDE SEQUENCE [LARGE SCALE GENOMIC DNA]</scope>
    <source>
        <strain evidence="3 4">DSM 21822</strain>
    </source>
</reference>
<organism evidence="3 4">
    <name type="scientific">Neomesorhizobium albiziae</name>
    <dbReference type="NCBI Taxonomy" id="335020"/>
    <lineage>
        <taxon>Bacteria</taxon>
        <taxon>Pseudomonadati</taxon>
        <taxon>Pseudomonadota</taxon>
        <taxon>Alphaproteobacteria</taxon>
        <taxon>Hyphomicrobiales</taxon>
        <taxon>Phyllobacteriaceae</taxon>
        <taxon>Neomesorhizobium</taxon>
    </lineage>
</organism>
<feature type="compositionally biased region" description="Polar residues" evidence="1">
    <location>
        <begin position="635"/>
        <end position="650"/>
    </location>
</feature>